<keyword evidence="3 6" id="KW-0067">ATP-binding</keyword>
<dbReference type="AlphaFoldDB" id="A0A368N139"/>
<dbReference type="InterPro" id="IPR045864">
    <property type="entry name" value="aa-tRNA-synth_II/BPL/LPL"/>
</dbReference>
<sequence length="334" mass="36420">MNNKQQHILKRLATGEFCSGERLGEELAISRAAIAKHISALQALGIDIFSVPGKGYRLAKSLDLLSQETIQSALAQCGSQLPLPFVTEVIDSTNQYLLDRLARGVTGEKASDLLCGQACLAEMQTAGRGRRGRHWISPYAANLYLSLYWRLSRGIQGAMGLSLVVGVVIAEVLKEYGVTDVRLKWPNDIYIGDRKLGGVLVELVGQVDDACDLVIGLGLNISMPEEKSTTIDQPWTDLSQTLDCVPPRNELAVAILLALTAALTTFDRNGFRPFVSRWRTFDLFDGKVVKLLMGNRQVTGICRGVDEQGALVLEQEGVLVNYMGGEISLRSVAT</sequence>
<dbReference type="GO" id="GO:0006355">
    <property type="term" value="P:regulation of DNA-templated transcription"/>
    <property type="evidence" value="ECO:0007669"/>
    <property type="project" value="UniProtKB-UniRule"/>
</dbReference>
<dbReference type="Gene3D" id="1.10.10.10">
    <property type="entry name" value="Winged helix-like DNA-binding domain superfamily/Winged helix DNA-binding domain"/>
    <property type="match status" value="1"/>
</dbReference>
<dbReference type="GO" id="GO:0005524">
    <property type="term" value="F:ATP binding"/>
    <property type="evidence" value="ECO:0007669"/>
    <property type="project" value="UniProtKB-UniRule"/>
</dbReference>
<feature type="domain" description="BPL/LPL catalytic" evidence="7">
    <location>
        <begin position="68"/>
        <end position="267"/>
    </location>
</feature>
<evidence type="ECO:0000256" key="1">
    <source>
        <dbReference type="ARBA" id="ARBA00022598"/>
    </source>
</evidence>
<dbReference type="Pfam" id="PF03099">
    <property type="entry name" value="BPL_LplA_LipB"/>
    <property type="match status" value="1"/>
</dbReference>
<feature type="binding site" evidence="6">
    <location>
        <begin position="92"/>
        <end position="94"/>
    </location>
    <ligand>
        <name>biotin</name>
        <dbReference type="ChEBI" id="CHEBI:57586"/>
    </ligand>
</feature>
<keyword evidence="6" id="KW-0678">Repressor</keyword>
<keyword evidence="6" id="KW-0804">Transcription</keyword>
<evidence type="ECO:0000313" key="9">
    <source>
        <dbReference type="Proteomes" id="UP000252558"/>
    </source>
</evidence>
<evidence type="ECO:0000256" key="6">
    <source>
        <dbReference type="HAMAP-Rule" id="MF_00978"/>
    </source>
</evidence>
<dbReference type="Pfam" id="PF08279">
    <property type="entry name" value="HTH_11"/>
    <property type="match status" value="1"/>
</dbReference>
<protein>
    <recommendedName>
        <fullName evidence="6">Bifunctional ligase/repressor BirA</fullName>
    </recommendedName>
    <alternativeName>
        <fullName evidence="6">Biotin operon repressor</fullName>
    </alternativeName>
    <alternativeName>
        <fullName evidence="6">Biotin--[acetyl-CoA-carboxylase] ligase</fullName>
        <ecNumber evidence="6">6.3.4.15</ecNumber>
    </alternativeName>
    <alternativeName>
        <fullName evidence="6">Biotin--protein ligase</fullName>
    </alternativeName>
    <alternativeName>
        <fullName evidence="6">Biotin-[acetyl-CoA carboxylase] synthetase</fullName>
    </alternativeName>
</protein>
<dbReference type="NCBIfam" id="NF008847">
    <property type="entry name" value="PRK11886.1-2"/>
    <property type="match status" value="1"/>
</dbReference>
<dbReference type="Pfam" id="PF02237">
    <property type="entry name" value="BPL_C"/>
    <property type="match status" value="1"/>
</dbReference>
<dbReference type="EMBL" id="QPID01000017">
    <property type="protein sequence ID" value="RCU43231.1"/>
    <property type="molecule type" value="Genomic_DNA"/>
</dbReference>
<accession>A0A368N139</accession>
<evidence type="ECO:0000259" key="7">
    <source>
        <dbReference type="PROSITE" id="PS51733"/>
    </source>
</evidence>
<dbReference type="CDD" id="cd16442">
    <property type="entry name" value="BPL"/>
    <property type="match status" value="1"/>
</dbReference>
<dbReference type="OrthoDB" id="9807064at2"/>
<dbReference type="PANTHER" id="PTHR12835">
    <property type="entry name" value="BIOTIN PROTEIN LIGASE"/>
    <property type="match status" value="1"/>
</dbReference>
<evidence type="ECO:0000256" key="5">
    <source>
        <dbReference type="ARBA" id="ARBA00047846"/>
    </source>
</evidence>
<keyword evidence="6" id="KW-0238">DNA-binding</keyword>
<name>A0A368N139_9GAMM</name>
<dbReference type="RefSeq" id="WP_114339988.1">
    <property type="nucleotide sequence ID" value="NZ_QPID01000017.1"/>
</dbReference>
<dbReference type="GO" id="GO:0004077">
    <property type="term" value="F:biotin--[biotin carboxyl-carrier protein] ligase activity"/>
    <property type="evidence" value="ECO:0007669"/>
    <property type="project" value="UniProtKB-UniRule"/>
</dbReference>
<organism evidence="8 9">
    <name type="scientific">Corallincola holothuriorum</name>
    <dbReference type="NCBI Taxonomy" id="2282215"/>
    <lineage>
        <taxon>Bacteria</taxon>
        <taxon>Pseudomonadati</taxon>
        <taxon>Pseudomonadota</taxon>
        <taxon>Gammaproteobacteria</taxon>
        <taxon>Alteromonadales</taxon>
        <taxon>Psychromonadaceae</taxon>
        <taxon>Corallincola</taxon>
    </lineage>
</organism>
<dbReference type="PANTHER" id="PTHR12835:SF5">
    <property type="entry name" value="BIOTIN--PROTEIN LIGASE"/>
    <property type="match status" value="1"/>
</dbReference>
<dbReference type="HAMAP" id="MF_00978">
    <property type="entry name" value="Bifunct_BirA"/>
    <property type="match status" value="1"/>
</dbReference>
<comment type="function">
    <text evidence="6">Acts both as a biotin--[acetyl-CoA-carboxylase] ligase and a biotin-operon repressor. In the presence of ATP, BirA activates biotin to form the BirA-biotinyl-5'-adenylate (BirA-bio-5'-AMP or holoBirA) complex. HoloBirA can either transfer the biotinyl moiety to the biotin carboxyl carrier protein (BCCP) subunit of acetyl-CoA carboxylase, or bind to the biotin operator site and inhibit transcription of the operon.</text>
</comment>
<dbReference type="EC" id="6.3.4.15" evidence="6"/>
<dbReference type="Gene3D" id="3.30.930.10">
    <property type="entry name" value="Bira Bifunctional Protein, Domain 2"/>
    <property type="match status" value="1"/>
</dbReference>
<dbReference type="Gene3D" id="2.30.30.100">
    <property type="match status" value="1"/>
</dbReference>
<comment type="catalytic activity">
    <reaction evidence="5 6">
        <text>biotin + L-lysyl-[protein] + ATP = N(6)-biotinyl-L-lysyl-[protein] + AMP + diphosphate + H(+)</text>
        <dbReference type="Rhea" id="RHEA:11756"/>
        <dbReference type="Rhea" id="RHEA-COMP:9752"/>
        <dbReference type="Rhea" id="RHEA-COMP:10505"/>
        <dbReference type="ChEBI" id="CHEBI:15378"/>
        <dbReference type="ChEBI" id="CHEBI:29969"/>
        <dbReference type="ChEBI" id="CHEBI:30616"/>
        <dbReference type="ChEBI" id="CHEBI:33019"/>
        <dbReference type="ChEBI" id="CHEBI:57586"/>
        <dbReference type="ChEBI" id="CHEBI:83144"/>
        <dbReference type="ChEBI" id="CHEBI:456215"/>
        <dbReference type="EC" id="6.3.4.15"/>
    </reaction>
</comment>
<dbReference type="GO" id="GO:0003677">
    <property type="term" value="F:DNA binding"/>
    <property type="evidence" value="ECO:0007669"/>
    <property type="project" value="UniProtKB-UniRule"/>
</dbReference>
<comment type="caution">
    <text evidence="8">The sequence shown here is derived from an EMBL/GenBank/DDBJ whole genome shotgun (WGS) entry which is preliminary data.</text>
</comment>
<dbReference type="SUPFAM" id="SSF55681">
    <property type="entry name" value="Class II aaRS and biotin synthetases"/>
    <property type="match status" value="1"/>
</dbReference>
<dbReference type="SUPFAM" id="SSF50037">
    <property type="entry name" value="C-terminal domain of transcriptional repressors"/>
    <property type="match status" value="1"/>
</dbReference>
<dbReference type="NCBIfam" id="TIGR00121">
    <property type="entry name" value="birA_ligase"/>
    <property type="match status" value="1"/>
</dbReference>
<feature type="binding site" evidence="6">
    <location>
        <begin position="128"/>
        <end position="130"/>
    </location>
    <ligand>
        <name>biotin</name>
        <dbReference type="ChEBI" id="CHEBI:57586"/>
    </ligand>
</feature>
<dbReference type="InterPro" id="IPR004408">
    <property type="entry name" value="Biotin_CoA_COase_ligase"/>
</dbReference>
<dbReference type="InterPro" id="IPR036390">
    <property type="entry name" value="WH_DNA-bd_sf"/>
</dbReference>
<comment type="similarity">
    <text evidence="6">Belongs to the biotin--protein ligase family.</text>
</comment>
<dbReference type="InterPro" id="IPR013196">
    <property type="entry name" value="HTH_11"/>
</dbReference>
<keyword evidence="4 6" id="KW-0092">Biotin</keyword>
<dbReference type="InterPro" id="IPR003142">
    <property type="entry name" value="BPL_C"/>
</dbReference>
<dbReference type="SUPFAM" id="SSF46785">
    <property type="entry name" value="Winged helix' DNA-binding domain"/>
    <property type="match status" value="1"/>
</dbReference>
<gene>
    <name evidence="6" type="primary">birA</name>
    <name evidence="8" type="ORF">DU002_18740</name>
</gene>
<dbReference type="GO" id="GO:0005737">
    <property type="term" value="C:cytoplasm"/>
    <property type="evidence" value="ECO:0007669"/>
    <property type="project" value="TreeGrafter"/>
</dbReference>
<evidence type="ECO:0000256" key="4">
    <source>
        <dbReference type="ARBA" id="ARBA00023267"/>
    </source>
</evidence>
<keyword evidence="1 6" id="KW-0436">Ligase</keyword>
<dbReference type="InterPro" id="IPR030855">
    <property type="entry name" value="Bifunct_BirA"/>
</dbReference>
<feature type="DNA-binding region" description="H-T-H motif" evidence="6">
    <location>
        <begin position="20"/>
        <end position="39"/>
    </location>
</feature>
<dbReference type="InterPro" id="IPR008988">
    <property type="entry name" value="Transcriptional_repressor_C"/>
</dbReference>
<feature type="binding site" evidence="6">
    <location>
        <position position="124"/>
    </location>
    <ligand>
        <name>biotin</name>
        <dbReference type="ChEBI" id="CHEBI:57586"/>
    </ligand>
</feature>
<reference evidence="8 9" key="1">
    <citation type="submission" date="2018-07" db="EMBL/GenBank/DDBJ databases">
        <title>Corallincola holothuriorum sp. nov., a new facultative anaerobe isolated from sea cucumber Apostichopus japonicus.</title>
        <authorList>
            <person name="Xia H."/>
        </authorList>
    </citation>
    <scope>NUCLEOTIDE SEQUENCE [LARGE SCALE GENOMIC DNA]</scope>
    <source>
        <strain evidence="8 9">C4</strain>
    </source>
</reference>
<keyword evidence="6" id="KW-0805">Transcription regulation</keyword>
<keyword evidence="2 6" id="KW-0547">Nucleotide-binding</keyword>
<dbReference type="InterPro" id="IPR036388">
    <property type="entry name" value="WH-like_DNA-bd_sf"/>
</dbReference>
<proteinExistence type="inferred from homology"/>
<dbReference type="PROSITE" id="PS51733">
    <property type="entry name" value="BPL_LPL_CATALYTIC"/>
    <property type="match status" value="1"/>
</dbReference>
<keyword evidence="9" id="KW-1185">Reference proteome</keyword>
<evidence type="ECO:0000256" key="2">
    <source>
        <dbReference type="ARBA" id="ARBA00022741"/>
    </source>
</evidence>
<feature type="binding site" evidence="6">
    <location>
        <position position="195"/>
    </location>
    <ligand>
        <name>biotin</name>
        <dbReference type="ChEBI" id="CHEBI:57586"/>
    </ligand>
</feature>
<evidence type="ECO:0000256" key="3">
    <source>
        <dbReference type="ARBA" id="ARBA00022840"/>
    </source>
</evidence>
<dbReference type="Proteomes" id="UP000252558">
    <property type="component" value="Unassembled WGS sequence"/>
</dbReference>
<dbReference type="InterPro" id="IPR004143">
    <property type="entry name" value="BPL_LPL_catalytic"/>
</dbReference>
<evidence type="ECO:0000313" key="8">
    <source>
        <dbReference type="EMBL" id="RCU43231.1"/>
    </source>
</evidence>